<keyword evidence="4" id="KW-1185">Reference proteome</keyword>
<feature type="signal peptide" evidence="2">
    <location>
        <begin position="1"/>
        <end position="25"/>
    </location>
</feature>
<name>A0A517TZE0_9BACT</name>
<evidence type="ECO:0000313" key="4">
    <source>
        <dbReference type="Proteomes" id="UP000317909"/>
    </source>
</evidence>
<reference evidence="3 4" key="1">
    <citation type="submission" date="2019-02" db="EMBL/GenBank/DDBJ databases">
        <title>Deep-cultivation of Planctomycetes and their phenomic and genomic characterization uncovers novel biology.</title>
        <authorList>
            <person name="Wiegand S."/>
            <person name="Jogler M."/>
            <person name="Boedeker C."/>
            <person name="Pinto D."/>
            <person name="Vollmers J."/>
            <person name="Rivas-Marin E."/>
            <person name="Kohn T."/>
            <person name="Peeters S.H."/>
            <person name="Heuer A."/>
            <person name="Rast P."/>
            <person name="Oberbeckmann S."/>
            <person name="Bunk B."/>
            <person name="Jeske O."/>
            <person name="Meyerdierks A."/>
            <person name="Storesund J.E."/>
            <person name="Kallscheuer N."/>
            <person name="Luecker S."/>
            <person name="Lage O.M."/>
            <person name="Pohl T."/>
            <person name="Merkel B.J."/>
            <person name="Hornburger P."/>
            <person name="Mueller R.-W."/>
            <person name="Bruemmer F."/>
            <person name="Labrenz M."/>
            <person name="Spormann A.M."/>
            <person name="Op den Camp H."/>
            <person name="Overmann J."/>
            <person name="Amann R."/>
            <person name="Jetten M.S.M."/>
            <person name="Mascher T."/>
            <person name="Medema M.H."/>
            <person name="Devos D.P."/>
            <person name="Kaster A.-K."/>
            <person name="Ovreas L."/>
            <person name="Rohde M."/>
            <person name="Galperin M.Y."/>
            <person name="Jogler C."/>
        </authorList>
    </citation>
    <scope>NUCLEOTIDE SEQUENCE [LARGE SCALE GENOMIC DNA]</scope>
    <source>
        <strain evidence="3 4">I41</strain>
    </source>
</reference>
<evidence type="ECO:0000256" key="1">
    <source>
        <dbReference type="SAM" id="Coils"/>
    </source>
</evidence>
<evidence type="ECO:0000256" key="2">
    <source>
        <dbReference type="SAM" id="SignalP"/>
    </source>
</evidence>
<keyword evidence="2" id="KW-0732">Signal</keyword>
<keyword evidence="1" id="KW-0175">Coiled coil</keyword>
<protein>
    <submittedName>
        <fullName evidence="3">Uncharacterized protein</fullName>
    </submittedName>
</protein>
<gene>
    <name evidence="3" type="ORF">I41_29230</name>
</gene>
<dbReference type="Proteomes" id="UP000317909">
    <property type="component" value="Chromosome"/>
</dbReference>
<dbReference type="RefSeq" id="WP_145433306.1">
    <property type="nucleotide sequence ID" value="NZ_CP036339.1"/>
</dbReference>
<dbReference type="EMBL" id="CP036339">
    <property type="protein sequence ID" value="QDT73732.1"/>
    <property type="molecule type" value="Genomic_DNA"/>
</dbReference>
<accession>A0A517TZE0</accession>
<feature type="coiled-coil region" evidence="1">
    <location>
        <begin position="479"/>
        <end position="506"/>
    </location>
</feature>
<dbReference type="AlphaFoldDB" id="A0A517TZE0"/>
<organism evidence="3 4">
    <name type="scientific">Lacipirellula limnantheis</name>
    <dbReference type="NCBI Taxonomy" id="2528024"/>
    <lineage>
        <taxon>Bacteria</taxon>
        <taxon>Pseudomonadati</taxon>
        <taxon>Planctomycetota</taxon>
        <taxon>Planctomycetia</taxon>
        <taxon>Pirellulales</taxon>
        <taxon>Lacipirellulaceae</taxon>
        <taxon>Lacipirellula</taxon>
    </lineage>
</organism>
<feature type="chain" id="PRO_5021820811" evidence="2">
    <location>
        <begin position="26"/>
        <end position="515"/>
    </location>
</feature>
<sequence precursor="true">MIFSRRLALLLTLASLSPAVELAQAQTFVQLSRRLPANANAAIVVNAASLYDSPLGKKEDWRAKFADSAESSPLMLPPGTERAVLAAELDIASLRPQWEAAVMTLSVDPTVQQVAARHHGLVDDIGSVPAVWLPPDICIVKFAPKIFGLLTEANRQEATRWIAAATDKAEVPLSAYLEQSVSYADTAGTQMILAVDLAGALRTDAIRSQVAASKLLDPLDQAATAKLFAGLQGVKFGVVVNDKLNGKLQFDFADDASSLAPVAKQLVLAIVGGAGAMLPEFNDWKAQAQGKSLSLEGELTASGLRRVFSLLSIDASVVGNDDATLTAKTPPAPPATKAPPLTEEQLAAKASLHYFKAVDKYIEDSKNLNRADSIQQAALWLENFARRIDNLPKRNVDPDLVKFGAYTSQTFRYVVDQAYGIEDKLATMQQPEQPVTYQEAYVPTFNTVNYGGYFMRQYAPYYSATYDNNAYNQALQKDSAAVDKMRQEAQSTLAELQKNTETVRKNLTEKYKVNF</sequence>
<evidence type="ECO:0000313" key="3">
    <source>
        <dbReference type="EMBL" id="QDT73732.1"/>
    </source>
</evidence>
<proteinExistence type="predicted"/>
<dbReference type="KEGG" id="llh:I41_29230"/>
<dbReference type="OrthoDB" id="258179at2"/>